<dbReference type="Proteomes" id="UP000790377">
    <property type="component" value="Unassembled WGS sequence"/>
</dbReference>
<sequence length="1145" mass="125849">MLLQWCSLKPSGPSSLAAIRFSAPSRLHSIRILPTGAKPFSQSPETVAQTVPDAFFLEIYFNAHPIHPADAKQKQKPPNALVPTMIAHAGGDVEYTVDMGVDFATRLMIVRGDFECVSMAIYGETVSDPPPPPISYTPTLLPVIEPRNIIPSLDPAKNSDPTAVAKQLLALIPQPPPLTLVIRLMFCLKPPNEDWDDPAFPHLYSDLDEDDMDIDLDSAFRCLSRPVADDIPCEPLERYAEKVADAIGPKDETQSYLVAGILCRAGSQNPEFAQTLLRSLDMEQIFDASNMDDITILNLLDAAANPDIAKHLDKEWFLEVLGSIQVDPRSDRDVIVSAQRLSSRLHEWKNFEDVLSNNTDNFAQAAQFMKDIASEEQSFGIWLDSVITHPDLMSKIQDTPAGTLLHPPLLLDSPLSTISHAEFIAFVKAFIGVASVLAVYAWSDSLPNDLCRKQTLSVLRFWQEIPGYREIVNYLLLLRQMSFRLECMTADNDPPTTCGIHAENIILNIASDPRSFLRHDFVKCILSLKQPLSLSYITEEQRVSMRRAAVLADDGLPAAVEELTGDDLHVIDLDRIRTLRVAILVIQQELQIDEDGDWTVLQSVWNENSQALVIHIIDILARISVELKRNSGISVLMCSSPELVLQLCEVSCDLIGLIIRLGPLSIATNRSIKLLTVAVADIFACTATENVSSSSSTVAQRTREACVDLLSSFISQKAETQVFIFRTLLEEGIHIDDQDPARHLLQLYALIDLLIPQPLLNGAGTNASRWVASVLPHVLPQLSAFFRALDVTSKVHLTDRLVNLDNGLIDIGEWLLLEELKHLLAVVRSLDSTMKDDHYTVVQHDAVVSLNFVADLMDSTSSTSSWAINAVCTTPELGQLLEAAMTSLLNTHLYSSHLSRVASSLAASPALSDSSLKCTVVATLLRSIQLQETKSTPDVTLTSALAVLLTIDEEHAEVDRLVWELGHALATITNPVDGISLDDRAATSIASALEWLAGIHHAEPIELPGISTDAWEELCDSLIRLTAPDRTSNLQVITAKFTPTSVIPALTLTIPDSLTLPVQTLKTLLQPPLAVPSTPKRKSPSQDVLGFVALSPPTALFRSPAVSGLTKTYTRNDFRELRQLPSARQNTSRLPSMHVDVGIMH</sequence>
<comment type="caution">
    <text evidence="1">The sequence shown here is derived from an EMBL/GenBank/DDBJ whole genome shotgun (WGS) entry which is preliminary data.</text>
</comment>
<name>A0ACB8A8M1_9AGAM</name>
<dbReference type="EMBL" id="MU267762">
    <property type="protein sequence ID" value="KAH7909400.1"/>
    <property type="molecule type" value="Genomic_DNA"/>
</dbReference>
<proteinExistence type="predicted"/>
<keyword evidence="2" id="KW-1185">Reference proteome</keyword>
<gene>
    <name evidence="1" type="ORF">BJ138DRAFT_1198858</name>
</gene>
<protein>
    <submittedName>
        <fullName evidence="1">Uncharacterized protein</fullName>
    </submittedName>
</protein>
<evidence type="ECO:0000313" key="2">
    <source>
        <dbReference type="Proteomes" id="UP000790377"/>
    </source>
</evidence>
<reference evidence="1" key="1">
    <citation type="journal article" date="2021" name="New Phytol.">
        <title>Evolutionary innovations through gain and loss of genes in the ectomycorrhizal Boletales.</title>
        <authorList>
            <person name="Wu G."/>
            <person name="Miyauchi S."/>
            <person name="Morin E."/>
            <person name="Kuo A."/>
            <person name="Drula E."/>
            <person name="Varga T."/>
            <person name="Kohler A."/>
            <person name="Feng B."/>
            <person name="Cao Y."/>
            <person name="Lipzen A."/>
            <person name="Daum C."/>
            <person name="Hundley H."/>
            <person name="Pangilinan J."/>
            <person name="Johnson J."/>
            <person name="Barry K."/>
            <person name="LaButti K."/>
            <person name="Ng V."/>
            <person name="Ahrendt S."/>
            <person name="Min B."/>
            <person name="Choi I.G."/>
            <person name="Park H."/>
            <person name="Plett J.M."/>
            <person name="Magnuson J."/>
            <person name="Spatafora J.W."/>
            <person name="Nagy L.G."/>
            <person name="Henrissat B."/>
            <person name="Grigoriev I.V."/>
            <person name="Yang Z.L."/>
            <person name="Xu J."/>
            <person name="Martin F.M."/>
        </authorList>
    </citation>
    <scope>NUCLEOTIDE SEQUENCE</scope>
    <source>
        <strain evidence="1">ATCC 28755</strain>
    </source>
</reference>
<accession>A0ACB8A8M1</accession>
<organism evidence="1 2">
    <name type="scientific">Hygrophoropsis aurantiaca</name>
    <dbReference type="NCBI Taxonomy" id="72124"/>
    <lineage>
        <taxon>Eukaryota</taxon>
        <taxon>Fungi</taxon>
        <taxon>Dikarya</taxon>
        <taxon>Basidiomycota</taxon>
        <taxon>Agaricomycotina</taxon>
        <taxon>Agaricomycetes</taxon>
        <taxon>Agaricomycetidae</taxon>
        <taxon>Boletales</taxon>
        <taxon>Coniophorineae</taxon>
        <taxon>Hygrophoropsidaceae</taxon>
        <taxon>Hygrophoropsis</taxon>
    </lineage>
</organism>
<evidence type="ECO:0000313" key="1">
    <source>
        <dbReference type="EMBL" id="KAH7909400.1"/>
    </source>
</evidence>